<organism evidence="3 4">
    <name type="scientific">Candidatus Kaiserbacteria bacterium RIFCSPLOWO2_01_FULL_54_24</name>
    <dbReference type="NCBI Taxonomy" id="1798515"/>
    <lineage>
        <taxon>Bacteria</taxon>
        <taxon>Candidatus Kaiseribacteriota</taxon>
    </lineage>
</organism>
<dbReference type="Gene3D" id="3.40.50.2000">
    <property type="entry name" value="Glycogen Phosphorylase B"/>
    <property type="match status" value="2"/>
</dbReference>
<reference evidence="3 4" key="1">
    <citation type="journal article" date="2016" name="Nat. Commun.">
        <title>Thousands of microbial genomes shed light on interconnected biogeochemical processes in an aquifer system.</title>
        <authorList>
            <person name="Anantharaman K."/>
            <person name="Brown C.T."/>
            <person name="Hug L.A."/>
            <person name="Sharon I."/>
            <person name="Castelle C.J."/>
            <person name="Probst A.J."/>
            <person name="Thomas B.C."/>
            <person name="Singh A."/>
            <person name="Wilkins M.J."/>
            <person name="Karaoz U."/>
            <person name="Brodie E.L."/>
            <person name="Williams K.H."/>
            <person name="Hubbard S.S."/>
            <person name="Banfield J.F."/>
        </authorList>
    </citation>
    <scope>NUCLEOTIDE SEQUENCE [LARGE SCALE GENOMIC DNA]</scope>
</reference>
<evidence type="ECO:0000313" key="4">
    <source>
        <dbReference type="Proteomes" id="UP000177215"/>
    </source>
</evidence>
<dbReference type="AlphaFoldDB" id="A0A1F6EVR1"/>
<dbReference type="GO" id="GO:0016757">
    <property type="term" value="F:glycosyltransferase activity"/>
    <property type="evidence" value="ECO:0007669"/>
    <property type="project" value="InterPro"/>
</dbReference>
<dbReference type="InterPro" id="IPR001296">
    <property type="entry name" value="Glyco_trans_1"/>
</dbReference>
<dbReference type="Proteomes" id="UP000177215">
    <property type="component" value="Unassembled WGS sequence"/>
</dbReference>
<proteinExistence type="predicted"/>
<dbReference type="EMBL" id="MFMC01000010">
    <property type="protein sequence ID" value="OGG77711.1"/>
    <property type="molecule type" value="Genomic_DNA"/>
</dbReference>
<feature type="domain" description="Glycosyltransferase subfamily 4-like N-terminal" evidence="2">
    <location>
        <begin position="13"/>
        <end position="169"/>
    </location>
</feature>
<dbReference type="PANTHER" id="PTHR12526:SF630">
    <property type="entry name" value="GLYCOSYLTRANSFERASE"/>
    <property type="match status" value="1"/>
</dbReference>
<dbReference type="Pfam" id="PF00534">
    <property type="entry name" value="Glycos_transf_1"/>
    <property type="match status" value="1"/>
</dbReference>
<dbReference type="STRING" id="1798515.A3B35_03690"/>
<evidence type="ECO:0000259" key="2">
    <source>
        <dbReference type="Pfam" id="PF13439"/>
    </source>
</evidence>
<dbReference type="CDD" id="cd03808">
    <property type="entry name" value="GT4_CapM-like"/>
    <property type="match status" value="1"/>
</dbReference>
<evidence type="ECO:0000259" key="1">
    <source>
        <dbReference type="Pfam" id="PF00534"/>
    </source>
</evidence>
<dbReference type="Pfam" id="PF13439">
    <property type="entry name" value="Glyco_transf_4"/>
    <property type="match status" value="1"/>
</dbReference>
<accession>A0A1F6EVR1</accession>
<gene>
    <name evidence="3" type="ORF">A3B35_03690</name>
</gene>
<dbReference type="InterPro" id="IPR028098">
    <property type="entry name" value="Glyco_trans_4-like_N"/>
</dbReference>
<comment type="caution">
    <text evidence="3">The sequence shown here is derived from an EMBL/GenBank/DDBJ whole genome shotgun (WGS) entry which is preliminary data.</text>
</comment>
<evidence type="ECO:0008006" key="5">
    <source>
        <dbReference type="Google" id="ProtNLM"/>
    </source>
</evidence>
<dbReference type="SUPFAM" id="SSF53756">
    <property type="entry name" value="UDP-Glycosyltransferase/glycogen phosphorylase"/>
    <property type="match status" value="1"/>
</dbReference>
<feature type="domain" description="Glycosyl transferase family 1" evidence="1">
    <location>
        <begin position="178"/>
        <end position="341"/>
    </location>
</feature>
<sequence>MKKILYVITKSNWGGAQRYVFDLATALPKDRFDVCVALGGNGLLAEKLGAAGIHTVSIPSFQRDISVFKEFKVLGELVRIFKQERPDVVHLNSSKAGGIGALAARLVGIKTIIFTSHGLAWDEDRNTLSRAAIWLASQLTFLLCHKVIVISRDNLTRVGTGKAVLIHNGLGPLQFMPREDARDALGLSPEAVVIGALGELTWNKNYHTLIHAAAELKRAGRDFVLCIIGGGEEQRFLEALIQESGLGGHMRMSGFLPDGYKYLKAFDIFVLPSVKEGLPYVLLEAAAAGLPAVGSNIPGIVDVLGEGAGLLVRPKDEKVLRDALASLLDDATLRQKLAAALQKKVEQEFSLQKMVAETATLY</sequence>
<protein>
    <recommendedName>
        <fullName evidence="5">Glycosyltransferase subfamily 4-like N-terminal domain-containing protein</fullName>
    </recommendedName>
</protein>
<name>A0A1F6EVR1_9BACT</name>
<evidence type="ECO:0000313" key="3">
    <source>
        <dbReference type="EMBL" id="OGG77711.1"/>
    </source>
</evidence>
<dbReference type="PANTHER" id="PTHR12526">
    <property type="entry name" value="GLYCOSYLTRANSFERASE"/>
    <property type="match status" value="1"/>
</dbReference>